<evidence type="ECO:0000256" key="1">
    <source>
        <dbReference type="ARBA" id="ARBA00023186"/>
    </source>
</evidence>
<dbReference type="PANTHER" id="PTHR24078">
    <property type="entry name" value="DNAJ HOMOLOG SUBFAMILY C MEMBER"/>
    <property type="match status" value="1"/>
</dbReference>
<dbReference type="Gene3D" id="1.10.287.110">
    <property type="entry name" value="DnaJ domain"/>
    <property type="match status" value="1"/>
</dbReference>
<dbReference type="Gene3D" id="2.60.260.20">
    <property type="entry name" value="Urease metallochaperone UreE, N-terminal domain"/>
    <property type="match status" value="2"/>
</dbReference>
<dbReference type="SMART" id="SM00271">
    <property type="entry name" value="DnaJ"/>
    <property type="match status" value="1"/>
</dbReference>
<dbReference type="SUPFAM" id="SSF49493">
    <property type="entry name" value="HSP40/DnaJ peptide-binding domain"/>
    <property type="match status" value="2"/>
</dbReference>
<evidence type="ECO:0000313" key="6">
    <source>
        <dbReference type="RefSeq" id="XP_010503411.1"/>
    </source>
</evidence>
<protein>
    <submittedName>
        <fullName evidence="5">DnaJ homolog subfamily B member 1-like isoform X1</fullName>
    </submittedName>
    <submittedName>
        <fullName evidence="6">DnaJ homolog subfamily B member 1-like isoform X2</fullName>
    </submittedName>
</protein>
<dbReference type="Pfam" id="PF00226">
    <property type="entry name" value="DnaJ"/>
    <property type="match status" value="1"/>
</dbReference>
<dbReference type="CDD" id="cd06257">
    <property type="entry name" value="DnaJ"/>
    <property type="match status" value="1"/>
</dbReference>
<gene>
    <name evidence="5 6" type="primary">LOC104780603</name>
</gene>
<keyword evidence="1" id="KW-0143">Chaperone</keyword>
<proteinExistence type="predicted"/>
<feature type="compositionally biased region" description="Low complexity" evidence="2">
    <location>
        <begin position="83"/>
        <end position="101"/>
    </location>
</feature>
<keyword evidence="4" id="KW-1185">Reference proteome</keyword>
<dbReference type="RefSeq" id="XP_010503410.1">
    <property type="nucleotide sequence ID" value="XM_010505108.1"/>
</dbReference>
<dbReference type="PROSITE" id="PS50076">
    <property type="entry name" value="DNAJ_2"/>
    <property type="match status" value="1"/>
</dbReference>
<dbReference type="InterPro" id="IPR002939">
    <property type="entry name" value="DnaJ_C"/>
</dbReference>
<name>A0ABM0YMY0_CAMSA</name>
<dbReference type="RefSeq" id="XP_010503411.1">
    <property type="nucleotide sequence ID" value="XM_010505109.1"/>
</dbReference>
<evidence type="ECO:0000313" key="5">
    <source>
        <dbReference type="RefSeq" id="XP_010503410.1"/>
    </source>
</evidence>
<dbReference type="SUPFAM" id="SSF46565">
    <property type="entry name" value="Chaperone J-domain"/>
    <property type="match status" value="1"/>
</dbReference>
<dbReference type="InterPro" id="IPR001623">
    <property type="entry name" value="DnaJ_domain"/>
</dbReference>
<dbReference type="PANTHER" id="PTHR24078:SF524">
    <property type="entry name" value="DNAJ HEAT SHOCK FAMILY PROTEIN"/>
    <property type="match status" value="1"/>
</dbReference>
<dbReference type="InterPro" id="IPR018253">
    <property type="entry name" value="DnaJ_domain_CS"/>
</dbReference>
<reference evidence="5 6" key="3">
    <citation type="submission" date="2025-05" db="UniProtKB">
        <authorList>
            <consortium name="RefSeq"/>
        </authorList>
    </citation>
    <scope>IDENTIFICATION</scope>
    <source>
        <tissue evidence="5 6">Leaf</tissue>
    </source>
</reference>
<reference evidence="4" key="2">
    <citation type="journal article" date="2014" name="Nat. Commun.">
        <title>The emerging biofuel crop Camelina sativa retains a highly undifferentiated hexaploid genome structure.</title>
        <authorList>
            <person name="Kagale S."/>
            <person name="Koh C."/>
            <person name="Nixon J."/>
            <person name="Bollina V."/>
            <person name="Clarke W.E."/>
            <person name="Tuteja R."/>
            <person name="Spillane C."/>
            <person name="Robinson S.J."/>
            <person name="Links M.G."/>
            <person name="Clarke C."/>
            <person name="Higgins E.E."/>
            <person name="Huebert T."/>
            <person name="Sharpe A.G."/>
            <person name="Parkin I.A."/>
        </authorList>
    </citation>
    <scope>NUCLEOTIDE SEQUENCE [LARGE SCALE GENOMIC DNA]</scope>
    <source>
        <strain evidence="4">r\DH55</strain>
    </source>
</reference>
<dbReference type="InterPro" id="IPR036869">
    <property type="entry name" value="J_dom_sf"/>
</dbReference>
<feature type="domain" description="J" evidence="3">
    <location>
        <begin position="4"/>
        <end position="71"/>
    </location>
</feature>
<dbReference type="PROSITE" id="PS00636">
    <property type="entry name" value="DNAJ_1"/>
    <property type="match status" value="1"/>
</dbReference>
<sequence>MGVDYYNILKVNHNATEDDLKKAYKRLAMIWHPDKNPSTRRDEAEAKFKRISEAYDVLSDPQKRQIYDHYGEEGLKSGKIPNSSAAAATSSSEASSSSSSARYSHFHQNRQQHPPNAASFRFNPRDAEDIYAEFFGSEGGGGGSSAGGRGNRTFRNGHFNTGGGNYGANGYSGEMRRTPAVENPLPVNLEDLYNGVKKKMRLSRNVYDAAGRMRVVEEILPIDIKPGWKKGTKLTFPKRGNEEPGIIPADIIFVVEEKPHPVYKRDGNDLLVNQEITLLEALTGKTVNLITLDGRTLMIPLTDIIKPDHEIVVPNEGMPISKEPGKKGNLRLKLSVRYPTRLTTEQKSDLKRVLGGVS</sequence>
<evidence type="ECO:0000256" key="2">
    <source>
        <dbReference type="SAM" id="MobiDB-lite"/>
    </source>
</evidence>
<dbReference type="PRINTS" id="PR00625">
    <property type="entry name" value="JDOMAIN"/>
</dbReference>
<dbReference type="Proteomes" id="UP000694864">
    <property type="component" value="Chromosome 4"/>
</dbReference>
<dbReference type="CDD" id="cd10747">
    <property type="entry name" value="DnaJ_C"/>
    <property type="match status" value="1"/>
</dbReference>
<dbReference type="InterPro" id="IPR008971">
    <property type="entry name" value="HSP40/DnaJ_pept-bd"/>
</dbReference>
<dbReference type="InterPro" id="IPR051339">
    <property type="entry name" value="DnaJ_subfamily_B"/>
</dbReference>
<reference evidence="4" key="1">
    <citation type="journal article" date="1997" name="Nucleic Acids Res.">
        <title>tRNAscan-SE: a program for improved detection of transfer RNA genes in genomic sequence.</title>
        <authorList>
            <person name="Lowe T.M."/>
            <person name="Eddy S.R."/>
        </authorList>
    </citation>
    <scope>NUCLEOTIDE SEQUENCE [LARGE SCALE GENOMIC DNA]</scope>
    <source>
        <strain evidence="4">r\DH55</strain>
    </source>
</reference>
<organism evidence="4 5">
    <name type="scientific">Camelina sativa</name>
    <name type="common">False flax</name>
    <name type="synonym">Myagrum sativum</name>
    <dbReference type="NCBI Taxonomy" id="90675"/>
    <lineage>
        <taxon>Eukaryota</taxon>
        <taxon>Viridiplantae</taxon>
        <taxon>Streptophyta</taxon>
        <taxon>Embryophyta</taxon>
        <taxon>Tracheophyta</taxon>
        <taxon>Spermatophyta</taxon>
        <taxon>Magnoliopsida</taxon>
        <taxon>eudicotyledons</taxon>
        <taxon>Gunneridae</taxon>
        <taxon>Pentapetalae</taxon>
        <taxon>rosids</taxon>
        <taxon>malvids</taxon>
        <taxon>Brassicales</taxon>
        <taxon>Brassicaceae</taxon>
        <taxon>Camelineae</taxon>
        <taxon>Camelina</taxon>
    </lineage>
</organism>
<feature type="region of interest" description="Disordered" evidence="2">
    <location>
        <begin position="73"/>
        <end position="119"/>
    </location>
</feature>
<dbReference type="Pfam" id="PF01556">
    <property type="entry name" value="DnaJ_C"/>
    <property type="match status" value="1"/>
</dbReference>
<evidence type="ECO:0000313" key="4">
    <source>
        <dbReference type="Proteomes" id="UP000694864"/>
    </source>
</evidence>
<dbReference type="GeneID" id="104780603"/>
<evidence type="ECO:0000259" key="3">
    <source>
        <dbReference type="PROSITE" id="PS50076"/>
    </source>
</evidence>
<accession>A0ABM0YMY0</accession>